<reference evidence="1 2" key="1">
    <citation type="journal article" date="2007" name="Appl. Environ. Microbiol.">
        <title>Isolation of key methanogens for global methane emission from rice paddy fields: a novel isolate affiliated with the clone cluster rice cluster I.</title>
        <authorList>
            <person name="Sakai S."/>
            <person name="Imachi H."/>
            <person name="Sekiguchi Y."/>
            <person name="Ohashi A."/>
            <person name="Harada H."/>
            <person name="Kamagata Y."/>
        </authorList>
    </citation>
    <scope>NUCLEOTIDE SEQUENCE [LARGE SCALE GENOMIC DNA]</scope>
    <source>
        <strain evidence="2">DSM 17711 / JCM 13418 / NBRC 101707 / SANAE</strain>
    </source>
</reference>
<protein>
    <submittedName>
        <fullName evidence="1">Uncharacterized protein</fullName>
    </submittedName>
</protein>
<proteinExistence type="predicted"/>
<name>D1YXM2_METPS</name>
<gene>
    <name evidence="1" type="ordered locus">MCP_1122</name>
</gene>
<dbReference type="AlphaFoldDB" id="D1YXM2"/>
<sequence length="117" mass="13613">MCPMSLDTYLPEGDGKYIVGSTRDTRSFYYFIPKRRGQVKIGFLVTNTGEYIDSEYKDVIIFNPETEFNTVESGDYHISRKGRYTHTVELSCNDSTQRFEVYAQPRLGRFRLLAESQ</sequence>
<dbReference type="InParanoid" id="D1YXM2"/>
<evidence type="ECO:0000313" key="1">
    <source>
        <dbReference type="EMBL" id="BAI61194.1"/>
    </source>
</evidence>
<reference evidence="1 2" key="2">
    <citation type="journal article" date="2008" name="Int. J. Syst. Evol. Microbiol.">
        <title>Methanocella paludicola gen. nov., sp. nov., a methane-producing archaeon, the first isolate of the lineage 'Rice Cluster I', and proposal of the new archaeal order Methanocellales ord. nov.</title>
        <authorList>
            <person name="Sakai S."/>
            <person name="Imachi H."/>
            <person name="Hanada S."/>
            <person name="Ohashi A."/>
            <person name="Harada H."/>
            <person name="Kamagata Y."/>
        </authorList>
    </citation>
    <scope>NUCLEOTIDE SEQUENCE [LARGE SCALE GENOMIC DNA]</scope>
    <source>
        <strain evidence="2">DSM 17711 / JCM 13418 / NBRC 101707 / SANAE</strain>
    </source>
</reference>
<dbReference type="eggNOG" id="arCOG13221">
    <property type="taxonomic scope" value="Archaea"/>
</dbReference>
<dbReference type="KEGG" id="mpd:MCP_1122"/>
<dbReference type="Proteomes" id="UP000001882">
    <property type="component" value="Chromosome"/>
</dbReference>
<dbReference type="EMBL" id="AP011532">
    <property type="protein sequence ID" value="BAI61194.1"/>
    <property type="molecule type" value="Genomic_DNA"/>
</dbReference>
<dbReference type="STRING" id="304371.MCP_1122"/>
<keyword evidence="2" id="KW-1185">Reference proteome</keyword>
<evidence type="ECO:0000313" key="2">
    <source>
        <dbReference type="Proteomes" id="UP000001882"/>
    </source>
</evidence>
<organism evidence="1 2">
    <name type="scientific">Methanocella paludicola (strain DSM 17711 / JCM 13418 / NBRC 101707 / SANAE)</name>
    <dbReference type="NCBI Taxonomy" id="304371"/>
    <lineage>
        <taxon>Archaea</taxon>
        <taxon>Methanobacteriati</taxon>
        <taxon>Methanobacteriota</taxon>
        <taxon>Stenosarchaea group</taxon>
        <taxon>Methanomicrobia</taxon>
        <taxon>Methanocellales</taxon>
        <taxon>Methanocellaceae</taxon>
        <taxon>Methanocella</taxon>
    </lineage>
</organism>
<accession>D1YXM2</accession>
<reference evidence="2" key="3">
    <citation type="journal article" date="2011" name="PLoS ONE">
        <title>Genome sequence of a mesophilic hydrogenotrophic methanogen Methanocella paludicola, the first cultivated representative of the order Methanocellales.</title>
        <authorList>
            <person name="Sakai S."/>
            <person name="Takaki Y."/>
            <person name="Shimamura S."/>
            <person name="Sekine M."/>
            <person name="Tajima T."/>
            <person name="Kosugi H."/>
            <person name="Ichikawa N."/>
            <person name="Tasumi E."/>
            <person name="Hiraki A.T."/>
            <person name="Shimizu A."/>
            <person name="Kato Y."/>
            <person name="Nishiko R."/>
            <person name="Mori K."/>
            <person name="Fujita N."/>
            <person name="Imachi H."/>
            <person name="Takai K."/>
        </authorList>
    </citation>
    <scope>NUCLEOTIDE SEQUENCE [LARGE SCALE GENOMIC DNA]</scope>
    <source>
        <strain evidence="2">DSM 17711 / JCM 13418 / NBRC 101707 / SANAE</strain>
    </source>
</reference>